<feature type="transmembrane region" description="Helical" evidence="2">
    <location>
        <begin position="141"/>
        <end position="158"/>
    </location>
</feature>
<feature type="transmembrane region" description="Helical" evidence="2">
    <location>
        <begin position="115"/>
        <end position="135"/>
    </location>
</feature>
<feature type="region of interest" description="Disordered" evidence="1">
    <location>
        <begin position="65"/>
        <end position="98"/>
    </location>
</feature>
<protein>
    <submittedName>
        <fullName evidence="3">Uncharacterized protein</fullName>
    </submittedName>
</protein>
<sequence length="218" mass="24471">MSSVVLYLAIVVMWLCVLVPMWLRRDRTTFVDAHDSAEPYDRPMEGYDPLAGPETGPMPTAAEAALQEGARPEGAPEDEPLPETGPMPTAASLRMERRRAAQRRRARQVAKRRRLTFWCTLLVLASTVTAAVRVIPWWGVAPSAVLLVGYLSILRVSVRMDAERRRAAQARAERARRARRLAAEREARRPVAEIIDLTTVRDEIFDQYAENPARAVGD</sequence>
<comment type="caution">
    <text evidence="3">The sequence shown here is derived from an EMBL/GenBank/DDBJ whole genome shotgun (WGS) entry which is preliminary data.</text>
</comment>
<keyword evidence="2" id="KW-1133">Transmembrane helix</keyword>
<dbReference type="RefSeq" id="WP_204063918.1">
    <property type="nucleotide sequence ID" value="NZ_BOOJ01000022.1"/>
</dbReference>
<proteinExistence type="predicted"/>
<organism evidence="3 4">
    <name type="scientific">Planobispora siamensis</name>
    <dbReference type="NCBI Taxonomy" id="936338"/>
    <lineage>
        <taxon>Bacteria</taxon>
        <taxon>Bacillati</taxon>
        <taxon>Actinomycetota</taxon>
        <taxon>Actinomycetes</taxon>
        <taxon>Streptosporangiales</taxon>
        <taxon>Streptosporangiaceae</taxon>
        <taxon>Planobispora</taxon>
    </lineage>
</organism>
<evidence type="ECO:0000256" key="1">
    <source>
        <dbReference type="SAM" id="MobiDB-lite"/>
    </source>
</evidence>
<evidence type="ECO:0000313" key="3">
    <source>
        <dbReference type="EMBL" id="GIH91653.1"/>
    </source>
</evidence>
<dbReference type="EMBL" id="BOOJ01000022">
    <property type="protein sequence ID" value="GIH91653.1"/>
    <property type="molecule type" value="Genomic_DNA"/>
</dbReference>
<reference evidence="3 4" key="1">
    <citation type="submission" date="2021-01" db="EMBL/GenBank/DDBJ databases">
        <title>Whole genome shotgun sequence of Planobispora siamensis NBRC 107568.</title>
        <authorList>
            <person name="Komaki H."/>
            <person name="Tamura T."/>
        </authorList>
    </citation>
    <scope>NUCLEOTIDE SEQUENCE [LARGE SCALE GENOMIC DNA]</scope>
    <source>
        <strain evidence="3 4">NBRC 107568</strain>
    </source>
</reference>
<dbReference type="AlphaFoldDB" id="A0A8J3WJH2"/>
<keyword evidence="4" id="KW-1185">Reference proteome</keyword>
<evidence type="ECO:0000313" key="4">
    <source>
        <dbReference type="Proteomes" id="UP000619788"/>
    </source>
</evidence>
<dbReference type="Proteomes" id="UP000619788">
    <property type="component" value="Unassembled WGS sequence"/>
</dbReference>
<keyword evidence="2" id="KW-0812">Transmembrane</keyword>
<feature type="transmembrane region" description="Helical" evidence="2">
    <location>
        <begin position="6"/>
        <end position="23"/>
    </location>
</feature>
<accession>A0A8J3WJH2</accession>
<evidence type="ECO:0000256" key="2">
    <source>
        <dbReference type="SAM" id="Phobius"/>
    </source>
</evidence>
<keyword evidence="2" id="KW-0472">Membrane</keyword>
<gene>
    <name evidence="3" type="ORF">Psi01_22830</name>
</gene>
<name>A0A8J3WJH2_9ACTN</name>